<organism evidence="2 3">
    <name type="scientific">Sphingobacterium humi</name>
    <dbReference type="NCBI Taxonomy" id="1796905"/>
    <lineage>
        <taxon>Bacteria</taxon>
        <taxon>Pseudomonadati</taxon>
        <taxon>Bacteroidota</taxon>
        <taxon>Sphingobacteriia</taxon>
        <taxon>Sphingobacteriales</taxon>
        <taxon>Sphingobacteriaceae</taxon>
        <taxon>Sphingobacterium</taxon>
    </lineage>
</organism>
<protein>
    <submittedName>
        <fullName evidence="2">Endonuclease/exonuclease/phosphatase family protein</fullName>
    </submittedName>
</protein>
<feature type="domain" description="Endonuclease/exonuclease/phosphatase" evidence="1">
    <location>
        <begin position="35"/>
        <end position="326"/>
    </location>
</feature>
<dbReference type="PANTHER" id="PTHR41349:SF1">
    <property type="entry name" value="PROTEIN CBG08683"/>
    <property type="match status" value="1"/>
</dbReference>
<keyword evidence="2" id="KW-0255">Endonuclease</keyword>
<dbReference type="GO" id="GO:0004527">
    <property type="term" value="F:exonuclease activity"/>
    <property type="evidence" value="ECO:0007669"/>
    <property type="project" value="UniProtKB-KW"/>
</dbReference>
<reference evidence="2 3" key="1">
    <citation type="submission" date="2019-12" db="EMBL/GenBank/DDBJ databases">
        <authorList>
            <person name="Dong K."/>
        </authorList>
    </citation>
    <scope>NUCLEOTIDE SEQUENCE [LARGE SCALE GENOMIC DNA]</scope>
    <source>
        <strain evidence="2 3">JCM 31225</strain>
    </source>
</reference>
<keyword evidence="3" id="KW-1185">Reference proteome</keyword>
<dbReference type="SUPFAM" id="SSF56219">
    <property type="entry name" value="DNase I-like"/>
    <property type="match status" value="1"/>
</dbReference>
<proteinExistence type="predicted"/>
<dbReference type="AlphaFoldDB" id="A0A6N8KXQ3"/>
<name>A0A6N8KXQ3_9SPHI</name>
<dbReference type="InterPro" id="IPR036691">
    <property type="entry name" value="Endo/exonu/phosph_ase_sf"/>
</dbReference>
<dbReference type="Pfam" id="PF03372">
    <property type="entry name" value="Exo_endo_phos"/>
    <property type="match status" value="1"/>
</dbReference>
<evidence type="ECO:0000259" key="1">
    <source>
        <dbReference type="Pfam" id="PF03372"/>
    </source>
</evidence>
<dbReference type="OrthoDB" id="9794261at2"/>
<dbReference type="Gene3D" id="3.60.10.10">
    <property type="entry name" value="Endonuclease/exonuclease/phosphatase"/>
    <property type="match status" value="1"/>
</dbReference>
<sequence>MLSCGCCLANNPPKQLRVFQLNIWQEGTIVPGGYEGIIEEIVDKDPDVVLLSEVRNYQGKDLVQRLLASLKARGLTFYAESSHASLDVAVLAKYPIEEQMPLYKPEEQIGAVLKTKIIVHGKPFLFYSVHLDYKDYACYLPRGYNGATWERMDHIISDVDEIMTANRKSMRDEAIRDIIADSNRESKEQTIIIAGDFNEPSHLDWTKATQNMFDHNGAIVPWDCSVMLQEAKFIDAFRKQYPNPVSHPGFTFPAYNKDAEFKKLTWAPLADDRDRIDYIYYKPDKQVKLKDIKIVGPVETIRYGKIAPKDSKDIFLTPKSIWPTDHKGLLAIFSW</sequence>
<dbReference type="GO" id="GO:0004519">
    <property type="term" value="F:endonuclease activity"/>
    <property type="evidence" value="ECO:0007669"/>
    <property type="project" value="UniProtKB-KW"/>
</dbReference>
<comment type="caution">
    <text evidence="2">The sequence shown here is derived from an EMBL/GenBank/DDBJ whole genome shotgun (WGS) entry which is preliminary data.</text>
</comment>
<keyword evidence="2" id="KW-0269">Exonuclease</keyword>
<keyword evidence="2" id="KW-0378">Hydrolase</keyword>
<accession>A0A6N8KXQ3</accession>
<gene>
    <name evidence="2" type="ORF">GQF63_07550</name>
</gene>
<keyword evidence="2" id="KW-0540">Nuclease</keyword>
<evidence type="ECO:0000313" key="3">
    <source>
        <dbReference type="Proteomes" id="UP000435036"/>
    </source>
</evidence>
<dbReference type="InterPro" id="IPR005135">
    <property type="entry name" value="Endo/exonuclease/phosphatase"/>
</dbReference>
<dbReference type="Proteomes" id="UP000435036">
    <property type="component" value="Unassembled WGS sequence"/>
</dbReference>
<evidence type="ECO:0000313" key="2">
    <source>
        <dbReference type="EMBL" id="MVZ61867.1"/>
    </source>
</evidence>
<dbReference type="PANTHER" id="PTHR41349">
    <property type="match status" value="1"/>
</dbReference>
<dbReference type="EMBL" id="WSQA01000004">
    <property type="protein sequence ID" value="MVZ61867.1"/>
    <property type="molecule type" value="Genomic_DNA"/>
</dbReference>